<reference evidence="3" key="1">
    <citation type="submission" date="2021-01" db="EMBL/GenBank/DDBJ databases">
        <authorList>
            <person name="Corre E."/>
            <person name="Pelletier E."/>
            <person name="Niang G."/>
            <person name="Scheremetjew M."/>
            <person name="Finn R."/>
            <person name="Kale V."/>
            <person name="Holt S."/>
            <person name="Cochrane G."/>
            <person name="Meng A."/>
            <person name="Brown T."/>
            <person name="Cohen L."/>
        </authorList>
    </citation>
    <scope>NUCLEOTIDE SEQUENCE</scope>
    <source>
        <strain evidence="3">NIES-381</strain>
    </source>
</reference>
<evidence type="ECO:0000256" key="1">
    <source>
        <dbReference type="SAM" id="MobiDB-lite"/>
    </source>
</evidence>
<evidence type="ECO:0000313" key="2">
    <source>
        <dbReference type="EMBL" id="CAD9011717.1"/>
    </source>
</evidence>
<gene>
    <name evidence="2" type="ORF">EGYM00392_LOCUS22818</name>
    <name evidence="3" type="ORF">EGYM00392_LOCUS22819</name>
</gene>
<name>A0A6U8AQH0_9EUGL</name>
<organism evidence="3">
    <name type="scientific">Eutreptiella gymnastica</name>
    <dbReference type="NCBI Taxonomy" id="73025"/>
    <lineage>
        <taxon>Eukaryota</taxon>
        <taxon>Discoba</taxon>
        <taxon>Euglenozoa</taxon>
        <taxon>Euglenida</taxon>
        <taxon>Spirocuta</taxon>
        <taxon>Euglenophyceae</taxon>
        <taxon>Eutreptiales</taxon>
        <taxon>Eutreptiaceae</taxon>
        <taxon>Eutreptiella</taxon>
    </lineage>
</organism>
<sequence>MPATTFSPRGAPCKYTVNSVPDLAGPGAVEPQAAGPSDRLSPDLPDGLQDTDPRDHGLALPRGPVLEEVWGLDDVMASGLLTLWNAESHGLYADNLDPTPPHFHPVSQRQSLEFPAAPGPLYLSRPSPSKAIGRAVSRQGRCRTPCQGLRPPLALSPHSRHPPSVDCHDRLHVAKTYSSKVRHECMSRPVSRCADGIQSPSGSCHPPTPAWKPAGAAALKPSNTELYLATTTTALVIAEGLDSDPVPVMEPGAFWREGLRKYSDSPPMRPASRPSSRACTPSAMQQPDYDPETLQGLLHKAFDADTCGSRARRELCGIDSITSGKADAYHARTLRSTFCLAHPTFRQNFPQPEPLGSEMMHAQGWGGSSSPTVIKTVQVQDSSIARAALQCYRPSCRAFRHNDLGDDECLHIPSINPHPVIPDVNHKSDDVWRRRKTFNRLAKDGARREEWRKKLEAAHFAMEGTAEFRGKADGRRTWTDLFPPGYQ</sequence>
<feature type="region of interest" description="Disordered" evidence="1">
    <location>
        <begin position="18"/>
        <end position="60"/>
    </location>
</feature>
<evidence type="ECO:0000313" key="3">
    <source>
        <dbReference type="EMBL" id="CAD9011718.1"/>
    </source>
</evidence>
<dbReference type="AlphaFoldDB" id="A0A6U8AQH0"/>
<feature type="compositionally biased region" description="Low complexity" evidence="1">
    <location>
        <begin position="270"/>
        <end position="283"/>
    </location>
</feature>
<feature type="region of interest" description="Disordered" evidence="1">
    <location>
        <begin position="260"/>
        <end position="287"/>
    </location>
</feature>
<proteinExistence type="predicted"/>
<protein>
    <submittedName>
        <fullName evidence="3">Uncharacterized protein</fullName>
    </submittedName>
</protein>
<accession>A0A6U8AQH0</accession>
<dbReference type="EMBL" id="HBGA01061578">
    <property type="protein sequence ID" value="CAD9011718.1"/>
    <property type="molecule type" value="Transcribed_RNA"/>
</dbReference>
<dbReference type="EMBL" id="HBGA01061577">
    <property type="protein sequence ID" value="CAD9011717.1"/>
    <property type="molecule type" value="Transcribed_RNA"/>
</dbReference>